<dbReference type="InterPro" id="IPR038670">
    <property type="entry name" value="HslJ-like_sf"/>
</dbReference>
<dbReference type="Pfam" id="PF03724">
    <property type="entry name" value="META"/>
    <property type="match status" value="2"/>
</dbReference>
<dbReference type="InterPro" id="IPR053147">
    <property type="entry name" value="Hsp_HslJ-like"/>
</dbReference>
<accession>A0ABS3T0V7</accession>
<dbReference type="RefSeq" id="WP_208153485.1">
    <property type="nucleotide sequence ID" value="NZ_JAGEVF010000004.1"/>
</dbReference>
<reference evidence="3 4" key="1">
    <citation type="submission" date="2021-03" db="EMBL/GenBank/DDBJ databases">
        <title>Winogradskyella sp. nov., isolated from costal sediment.</title>
        <authorList>
            <person name="Gao C."/>
        </authorList>
    </citation>
    <scope>NUCLEOTIDE SEQUENCE [LARGE SCALE GENOMIC DNA]</scope>
    <source>
        <strain evidence="3 4">DF17</strain>
    </source>
</reference>
<evidence type="ECO:0000259" key="1">
    <source>
        <dbReference type="Pfam" id="PF03724"/>
    </source>
</evidence>
<name>A0ABS3T0V7_9FLAO</name>
<dbReference type="EMBL" id="JAGEVF010000004">
    <property type="protein sequence ID" value="MBO3116375.1"/>
    <property type="molecule type" value="Genomic_DNA"/>
</dbReference>
<organism evidence="3 4">
    <name type="scientific">Winogradskyella pelagia</name>
    <dbReference type="NCBI Taxonomy" id="2819984"/>
    <lineage>
        <taxon>Bacteria</taxon>
        <taxon>Pseudomonadati</taxon>
        <taxon>Bacteroidota</taxon>
        <taxon>Flavobacteriia</taxon>
        <taxon>Flavobacteriales</taxon>
        <taxon>Flavobacteriaceae</taxon>
        <taxon>Winogradskyella</taxon>
    </lineage>
</organism>
<keyword evidence="4" id="KW-1185">Reference proteome</keyword>
<dbReference type="PANTHER" id="PTHR35535">
    <property type="entry name" value="HEAT SHOCK PROTEIN HSLJ"/>
    <property type="match status" value="1"/>
</dbReference>
<comment type="caution">
    <text evidence="3">The sequence shown here is derived from an EMBL/GenBank/DDBJ whole genome shotgun (WGS) entry which is preliminary data.</text>
</comment>
<evidence type="ECO:0000313" key="4">
    <source>
        <dbReference type="Proteomes" id="UP000676776"/>
    </source>
</evidence>
<sequence>MKLIIYSLLCFVMLSCGNDKSTTEVFWVSGFKTTCDVGTGLSDCLLISKSERLDQAEWELFYSAIEGFNFEEGYLKKVEVEVTQKKDTVPDDASALEYTFIKELETVPDTRIELNCDWILQSIGEELINQDTVTPSLSFNFEDMRISGNGGCNVFNGTIESIGLSTLSLGKVLNTLRICEYQDLEDKYLNILQECTNFNVENETLTLHGEDKLPKLVYRKMAKTSHKTRIHDIWTVARIGGYPLNRMVSLPRLEVNTTEMKIYGNDGCNDYFGTLTSLTESEIAVGGIGSTRKMCDDMEVPNRFNEALTKIGSYRFDKQFLIFDDEDGKEILAFIKTD</sequence>
<protein>
    <submittedName>
        <fullName evidence="3">META domain-containing protein</fullName>
    </submittedName>
</protein>
<dbReference type="Proteomes" id="UP000676776">
    <property type="component" value="Unassembled WGS sequence"/>
</dbReference>
<evidence type="ECO:0000259" key="2">
    <source>
        <dbReference type="Pfam" id="PF14302"/>
    </source>
</evidence>
<dbReference type="Gene3D" id="2.40.128.270">
    <property type="match status" value="2"/>
</dbReference>
<gene>
    <name evidence="3" type="ORF">J4050_06435</name>
</gene>
<feature type="domain" description="DUF306" evidence="1">
    <location>
        <begin position="117"/>
        <end position="216"/>
    </location>
</feature>
<dbReference type="Pfam" id="PF14302">
    <property type="entry name" value="DUF4377"/>
    <property type="match status" value="1"/>
</dbReference>
<dbReference type="PROSITE" id="PS51257">
    <property type="entry name" value="PROKAR_LIPOPROTEIN"/>
    <property type="match status" value="1"/>
</dbReference>
<feature type="domain" description="DUF306" evidence="1">
    <location>
        <begin position="231"/>
        <end position="334"/>
    </location>
</feature>
<feature type="domain" description="DUF4377" evidence="2">
    <location>
        <begin position="27"/>
        <end position="105"/>
    </location>
</feature>
<proteinExistence type="predicted"/>
<evidence type="ECO:0000313" key="3">
    <source>
        <dbReference type="EMBL" id="MBO3116375.1"/>
    </source>
</evidence>
<dbReference type="PANTHER" id="PTHR35535:SF2">
    <property type="entry name" value="DUF306 DOMAIN-CONTAINING PROTEIN"/>
    <property type="match status" value="1"/>
</dbReference>
<dbReference type="InterPro" id="IPR005184">
    <property type="entry name" value="DUF306_Meta_HslJ"/>
</dbReference>
<dbReference type="InterPro" id="IPR025485">
    <property type="entry name" value="DUF4377"/>
</dbReference>